<reference evidence="1 2" key="1">
    <citation type="submission" date="2007-04" db="EMBL/GenBank/DDBJ databases">
        <authorList>
            <person name="Fulton L."/>
            <person name="Clifton S."/>
            <person name="Fulton B."/>
            <person name="Xu J."/>
            <person name="Minx P."/>
            <person name="Pepin K.H."/>
            <person name="Johnson M."/>
            <person name="Thiruvilangam P."/>
            <person name="Bhonagiri V."/>
            <person name="Nash W.E."/>
            <person name="Mardis E.R."/>
            <person name="Wilson R.K."/>
        </authorList>
    </citation>
    <scope>NUCLEOTIDE SEQUENCE [LARGE SCALE GENOMIC DNA]</scope>
    <source>
        <strain evidence="1 2">ATCC 29149</strain>
    </source>
</reference>
<proteinExistence type="predicted"/>
<dbReference type="PaxDb" id="411470-RUMGNA_02130"/>
<evidence type="ECO:0000313" key="2">
    <source>
        <dbReference type="Proteomes" id="UP000004410"/>
    </source>
</evidence>
<dbReference type="Proteomes" id="UP000004410">
    <property type="component" value="Unassembled WGS sequence"/>
</dbReference>
<gene>
    <name evidence="1" type="ORF">RUMGNA_02130</name>
</gene>
<protein>
    <submittedName>
        <fullName evidence="1">Uncharacterized protein</fullName>
    </submittedName>
</protein>
<reference evidence="1 2" key="2">
    <citation type="submission" date="2007-06" db="EMBL/GenBank/DDBJ databases">
        <title>Draft genome sequence of Ruminococcus gnavus (ATCC 29149).</title>
        <authorList>
            <person name="Sudarsanam P."/>
            <person name="Ley R."/>
            <person name="Guruge J."/>
            <person name="Turnbaugh P.J."/>
            <person name="Mahowald M."/>
            <person name="Liep D."/>
            <person name="Gordon J."/>
        </authorList>
    </citation>
    <scope>NUCLEOTIDE SEQUENCE [LARGE SCALE GENOMIC DNA]</scope>
    <source>
        <strain evidence="1 2">ATCC 29149</strain>
    </source>
</reference>
<accession>A7B3K1</accession>
<comment type="caution">
    <text evidence="1">The sequence shown here is derived from an EMBL/GenBank/DDBJ whole genome shotgun (WGS) entry which is preliminary data.</text>
</comment>
<dbReference type="AlphaFoldDB" id="A7B3K1"/>
<evidence type="ECO:0000313" key="1">
    <source>
        <dbReference type="EMBL" id="EDN77526.1"/>
    </source>
</evidence>
<sequence>MDFTPGYSYNRFFRCKLFLRCLIKGDFINIVRYGICRRRE</sequence>
<organism evidence="1 2">
    <name type="scientific">Mediterraneibacter gnavus (strain ATCC 29149 / DSM 114966 / JCM 6515 / VPI C7-9)</name>
    <name type="common">Ruminococcus gnavus</name>
    <dbReference type="NCBI Taxonomy" id="411470"/>
    <lineage>
        <taxon>Bacteria</taxon>
        <taxon>Bacillati</taxon>
        <taxon>Bacillota</taxon>
        <taxon>Clostridia</taxon>
        <taxon>Lachnospirales</taxon>
        <taxon>Lachnospiraceae</taxon>
        <taxon>Mediterraneibacter</taxon>
    </lineage>
</organism>
<name>A7B3K1_MEDG7</name>
<dbReference type="EMBL" id="AAYG02000016">
    <property type="protein sequence ID" value="EDN77526.1"/>
    <property type="molecule type" value="Genomic_DNA"/>
</dbReference>